<organism evidence="2 3">
    <name type="scientific">Alternaria atra</name>
    <dbReference type="NCBI Taxonomy" id="119953"/>
    <lineage>
        <taxon>Eukaryota</taxon>
        <taxon>Fungi</taxon>
        <taxon>Dikarya</taxon>
        <taxon>Ascomycota</taxon>
        <taxon>Pezizomycotina</taxon>
        <taxon>Dothideomycetes</taxon>
        <taxon>Pleosporomycetidae</taxon>
        <taxon>Pleosporales</taxon>
        <taxon>Pleosporineae</taxon>
        <taxon>Pleosporaceae</taxon>
        <taxon>Alternaria</taxon>
        <taxon>Alternaria sect. Ulocladioides</taxon>
    </lineage>
</organism>
<dbReference type="Proteomes" id="UP000676310">
    <property type="component" value="Unassembled WGS sequence"/>
</dbReference>
<evidence type="ECO:0000313" key="2">
    <source>
        <dbReference type="EMBL" id="CAG5179450.1"/>
    </source>
</evidence>
<feature type="region of interest" description="Disordered" evidence="1">
    <location>
        <begin position="1"/>
        <end position="20"/>
    </location>
</feature>
<dbReference type="PANTHER" id="PTHR38797">
    <property type="entry name" value="NUCLEAR PORE COMPLEX PROTEIN NUP85-RELATED"/>
    <property type="match status" value="1"/>
</dbReference>
<dbReference type="Pfam" id="PF12311">
    <property type="entry name" value="DUF3632"/>
    <property type="match status" value="1"/>
</dbReference>
<dbReference type="PANTHER" id="PTHR38797:SF4">
    <property type="entry name" value="NUCLEAR PORE COMPLEX PROTEIN NUP85"/>
    <property type="match status" value="1"/>
</dbReference>
<gene>
    <name evidence="2" type="ORF">ALTATR162_LOCUS9275</name>
</gene>
<dbReference type="RefSeq" id="XP_043172843.1">
    <property type="nucleotide sequence ID" value="XM_043316908.1"/>
</dbReference>
<protein>
    <submittedName>
        <fullName evidence="2">Uncharacterized protein</fullName>
    </submittedName>
</protein>
<evidence type="ECO:0000256" key="1">
    <source>
        <dbReference type="SAM" id="MobiDB-lite"/>
    </source>
</evidence>
<dbReference type="GeneID" id="67021478"/>
<dbReference type="InterPro" id="IPR053204">
    <property type="entry name" value="Oxopyrrolidines_Biosynth-assoc"/>
</dbReference>
<sequence>MTTILDIPGSNPPNRFSSSIESTVTSTNYSSLAEETAKNIIESINTCSDPAHALWELWDAFFMAVVSYPSSHGAHIALLDAIRAQPPSQPTNVPAESDAKLRLRSYTKVDGRLHWSKLPLFHAQWRDVHDILHEWRDWDGIRDPSTNDSSTGNRMSSSGDQLYLRFSIFSALLLKSSKDTSATQTVWVFYACKDVLEREAPQPYEPKKHKISSEQVWALDVRVAATWVRDGGWSLWNTDHEELREYWAAALDEKTVLWPREDGLIRERWQLWKERLWALSTDEASLDQETRTVTQEAYGVIEDILRGV</sequence>
<proteinExistence type="predicted"/>
<dbReference type="OrthoDB" id="4587349at2759"/>
<comment type="caution">
    <text evidence="2">The sequence shown here is derived from an EMBL/GenBank/DDBJ whole genome shotgun (WGS) entry which is preliminary data.</text>
</comment>
<dbReference type="InterPro" id="IPR022085">
    <property type="entry name" value="OpdG"/>
</dbReference>
<accession>A0A8J2I6G8</accession>
<dbReference type="EMBL" id="CAJRGZ010000023">
    <property type="protein sequence ID" value="CAG5179450.1"/>
    <property type="molecule type" value="Genomic_DNA"/>
</dbReference>
<name>A0A8J2I6G8_9PLEO</name>
<keyword evidence="3" id="KW-1185">Reference proteome</keyword>
<reference evidence="2" key="1">
    <citation type="submission" date="2021-05" db="EMBL/GenBank/DDBJ databases">
        <authorList>
            <person name="Stam R."/>
        </authorList>
    </citation>
    <scope>NUCLEOTIDE SEQUENCE</scope>
    <source>
        <strain evidence="2">CS162</strain>
    </source>
</reference>
<evidence type="ECO:0000313" key="3">
    <source>
        <dbReference type="Proteomes" id="UP000676310"/>
    </source>
</evidence>
<dbReference type="AlphaFoldDB" id="A0A8J2I6G8"/>